<dbReference type="Proteomes" id="UP000799324">
    <property type="component" value="Unassembled WGS sequence"/>
</dbReference>
<proteinExistence type="predicted"/>
<keyword evidence="2" id="KW-1185">Reference proteome</keyword>
<protein>
    <submittedName>
        <fullName evidence="1">Uncharacterized protein</fullName>
    </submittedName>
</protein>
<dbReference type="EMBL" id="MU004349">
    <property type="protein sequence ID" value="KAF2655471.1"/>
    <property type="molecule type" value="Genomic_DNA"/>
</dbReference>
<name>A0A6A6T8B5_9PLEO</name>
<sequence>MLRSIYHPALVGMSCAKRSAFNLCDAVPILLSLILHKTYPRYSPPLPVPKNTRYSGVLPEYFESDISQLMCVSRGPSAKIPEESGSVVPEWVLCLVWAN</sequence>
<evidence type="ECO:0000313" key="2">
    <source>
        <dbReference type="Proteomes" id="UP000799324"/>
    </source>
</evidence>
<accession>A0A6A6T8B5</accession>
<evidence type="ECO:0000313" key="1">
    <source>
        <dbReference type="EMBL" id="KAF2655471.1"/>
    </source>
</evidence>
<reference evidence="1" key="1">
    <citation type="journal article" date="2020" name="Stud. Mycol.">
        <title>101 Dothideomycetes genomes: a test case for predicting lifestyles and emergence of pathogens.</title>
        <authorList>
            <person name="Haridas S."/>
            <person name="Albert R."/>
            <person name="Binder M."/>
            <person name="Bloem J."/>
            <person name="Labutti K."/>
            <person name="Salamov A."/>
            <person name="Andreopoulos B."/>
            <person name="Baker S."/>
            <person name="Barry K."/>
            <person name="Bills G."/>
            <person name="Bluhm B."/>
            <person name="Cannon C."/>
            <person name="Castanera R."/>
            <person name="Culley D."/>
            <person name="Daum C."/>
            <person name="Ezra D."/>
            <person name="Gonzalez J."/>
            <person name="Henrissat B."/>
            <person name="Kuo A."/>
            <person name="Liang C."/>
            <person name="Lipzen A."/>
            <person name="Lutzoni F."/>
            <person name="Magnuson J."/>
            <person name="Mondo S."/>
            <person name="Nolan M."/>
            <person name="Ohm R."/>
            <person name="Pangilinan J."/>
            <person name="Park H.-J."/>
            <person name="Ramirez L."/>
            <person name="Alfaro M."/>
            <person name="Sun H."/>
            <person name="Tritt A."/>
            <person name="Yoshinaga Y."/>
            <person name="Zwiers L.-H."/>
            <person name="Turgeon B."/>
            <person name="Goodwin S."/>
            <person name="Spatafora J."/>
            <person name="Crous P."/>
            <person name="Grigoriev I."/>
        </authorList>
    </citation>
    <scope>NUCLEOTIDE SEQUENCE</scope>
    <source>
        <strain evidence="1">CBS 122681</strain>
    </source>
</reference>
<organism evidence="1 2">
    <name type="scientific">Lophiostoma macrostomum CBS 122681</name>
    <dbReference type="NCBI Taxonomy" id="1314788"/>
    <lineage>
        <taxon>Eukaryota</taxon>
        <taxon>Fungi</taxon>
        <taxon>Dikarya</taxon>
        <taxon>Ascomycota</taxon>
        <taxon>Pezizomycotina</taxon>
        <taxon>Dothideomycetes</taxon>
        <taxon>Pleosporomycetidae</taxon>
        <taxon>Pleosporales</taxon>
        <taxon>Lophiostomataceae</taxon>
        <taxon>Lophiostoma</taxon>
    </lineage>
</organism>
<dbReference type="AlphaFoldDB" id="A0A6A6T8B5"/>
<dbReference type="PROSITE" id="PS51257">
    <property type="entry name" value="PROKAR_LIPOPROTEIN"/>
    <property type="match status" value="1"/>
</dbReference>
<gene>
    <name evidence="1" type="ORF">K491DRAFT_429194</name>
</gene>